<dbReference type="InterPro" id="IPR045307">
    <property type="entry name" value="ADCK1_dom"/>
</dbReference>
<dbReference type="AlphaFoldDB" id="A0A8H7ZD44"/>
<dbReference type="SUPFAM" id="SSF56112">
    <property type="entry name" value="Protein kinase-like (PK-like)"/>
    <property type="match status" value="1"/>
</dbReference>
<protein>
    <recommendedName>
        <fullName evidence="3">ABC1 atypical kinase-like domain-containing protein</fullName>
    </recommendedName>
</protein>
<evidence type="ECO:0000313" key="5">
    <source>
        <dbReference type="Proteomes" id="UP000669133"/>
    </source>
</evidence>
<dbReference type="InterPro" id="IPR051130">
    <property type="entry name" value="Mito_struct-func_regulator"/>
</dbReference>
<dbReference type="PANTHER" id="PTHR43173:SF37">
    <property type="entry name" value="ABC1 FAMILY PROTEIN C10F6.14C"/>
    <property type="match status" value="1"/>
</dbReference>
<comment type="caution">
    <text evidence="4">The sequence shown here is derived from an EMBL/GenBank/DDBJ whole genome shotgun (WGS) entry which is preliminary data.</text>
</comment>
<gene>
    <name evidence="4" type="ORF">I9W82_005382</name>
</gene>
<dbReference type="Proteomes" id="UP000669133">
    <property type="component" value="Unassembled WGS sequence"/>
</dbReference>
<comment type="similarity">
    <text evidence="1">Belongs to the protein kinase superfamily. ADCK protein kinase family.</text>
</comment>
<dbReference type="InterPro" id="IPR011009">
    <property type="entry name" value="Kinase-like_dom_sf"/>
</dbReference>
<keyword evidence="2" id="KW-1133">Transmembrane helix</keyword>
<organism evidence="4 5">
    <name type="scientific">Candida metapsilosis</name>
    <dbReference type="NCBI Taxonomy" id="273372"/>
    <lineage>
        <taxon>Eukaryota</taxon>
        <taxon>Fungi</taxon>
        <taxon>Dikarya</taxon>
        <taxon>Ascomycota</taxon>
        <taxon>Saccharomycotina</taxon>
        <taxon>Pichiomycetes</taxon>
        <taxon>Debaryomycetaceae</taxon>
        <taxon>Candida/Lodderomyces clade</taxon>
        <taxon>Candida</taxon>
    </lineage>
</organism>
<keyword evidence="2" id="KW-0472">Membrane</keyword>
<dbReference type="EMBL" id="JAEOAQ010000007">
    <property type="protein sequence ID" value="KAG5417746.1"/>
    <property type="molecule type" value="Genomic_DNA"/>
</dbReference>
<name>A0A8H7ZD44_9ASCO</name>
<dbReference type="GeneID" id="93654011"/>
<evidence type="ECO:0000259" key="3">
    <source>
        <dbReference type="Pfam" id="PF03109"/>
    </source>
</evidence>
<dbReference type="RefSeq" id="XP_067546862.1">
    <property type="nucleotide sequence ID" value="XM_067694553.1"/>
</dbReference>
<reference evidence="4 5" key="1">
    <citation type="submission" date="2020-12" db="EMBL/GenBank/DDBJ databases">
        <title>Effect of drift, selection, and recombination on the evolution of hybrid genomes in Candida yeast pathogens.</title>
        <authorList>
            <person name="Mixao V."/>
            <person name="Ksiezopolska E."/>
            <person name="Saus E."/>
            <person name="Boekhout T."/>
            <person name="Gacser A."/>
            <person name="Gabaldon T."/>
        </authorList>
    </citation>
    <scope>NUCLEOTIDE SEQUENCE [LARGE SCALE GENOMIC DNA]</scope>
    <source>
        <strain evidence="4 5">BP57</strain>
    </source>
</reference>
<dbReference type="CDD" id="cd13969">
    <property type="entry name" value="ADCK1-like"/>
    <property type="match status" value="1"/>
</dbReference>
<feature type="transmembrane region" description="Helical" evidence="2">
    <location>
        <begin position="42"/>
        <end position="63"/>
    </location>
</feature>
<dbReference type="OrthoDB" id="427480at2759"/>
<dbReference type="Pfam" id="PF03109">
    <property type="entry name" value="ABC1"/>
    <property type="match status" value="1"/>
</dbReference>
<dbReference type="PANTHER" id="PTHR43173">
    <property type="entry name" value="ABC1 FAMILY PROTEIN"/>
    <property type="match status" value="1"/>
</dbReference>
<sequence>MFNQSWYRVSPILRKASHATRIQGFATTVRQTHPSVKQPSRILRRVVLGATVFTVSGGAIYIVDREYNSSLAARTVRALYVLLWIAYAYGFNSNKYADLNDLHEIASEKLLQLLKTNKGLYIKLGQAIANQGSLFPKAYQDRFPQLYDDAPTDTWDKVDAVLKANLGANYREKYFDWIDEVPIGSASIAQVHKAKLNSGFGGGEEVALKVQHHYISNQVVVDLWVYHFMSKVYEKVFDIPLTMFSKFISEQLITETDFVHEMQNAQQLQKLINNDPQLRNINLKIPKNYPELTTKQVLPAEWIDGVALTKKEELLQRKFNLTLMMTQYIQLFGRQIFKYGFVHSDPHPGNLIARFNDRGKQELVLLDHGLYTTLPEKFRLQYSKLWKDLFLLNTRGVEEIALDWGIASPDIFATLVQLRPVKMNTTNQQTKDTRDISDLFKDFIGDKSKFPKELTFITRTMRMIQSLNRDYGSPVNRINLLTTEATSAISSERYITWGDYLDVVRIKLSMIFSGLIFRLIRFRQWVSGNTNEKNQGLEDYIEMYMENTAKSLGIEWV</sequence>
<proteinExistence type="inferred from homology"/>
<evidence type="ECO:0000313" key="4">
    <source>
        <dbReference type="EMBL" id="KAG5417746.1"/>
    </source>
</evidence>
<evidence type="ECO:0000256" key="1">
    <source>
        <dbReference type="ARBA" id="ARBA00009670"/>
    </source>
</evidence>
<keyword evidence="5" id="KW-1185">Reference proteome</keyword>
<accession>A0A8H7ZD44</accession>
<dbReference type="InterPro" id="IPR004147">
    <property type="entry name" value="ABC1_dom"/>
</dbReference>
<feature type="domain" description="ABC1 atypical kinase-like" evidence="3">
    <location>
        <begin position="146"/>
        <end position="400"/>
    </location>
</feature>
<keyword evidence="2" id="KW-0812">Transmembrane</keyword>
<evidence type="ECO:0000256" key="2">
    <source>
        <dbReference type="SAM" id="Phobius"/>
    </source>
</evidence>